<evidence type="ECO:0000313" key="6">
    <source>
        <dbReference type="Proteomes" id="UP000190648"/>
    </source>
</evidence>
<dbReference type="GO" id="GO:0097190">
    <property type="term" value="P:apoptotic signaling pathway"/>
    <property type="evidence" value="ECO:0007669"/>
    <property type="project" value="TreeGrafter"/>
</dbReference>
<accession>A0A1V4JZC6</accession>
<evidence type="ECO:0000259" key="4">
    <source>
        <dbReference type="Pfam" id="PF24245"/>
    </source>
</evidence>
<dbReference type="GO" id="GO:0003677">
    <property type="term" value="F:DNA binding"/>
    <property type="evidence" value="ECO:0007669"/>
    <property type="project" value="TreeGrafter"/>
</dbReference>
<dbReference type="Proteomes" id="UP000190648">
    <property type="component" value="Unassembled WGS sequence"/>
</dbReference>
<keyword evidence="2" id="KW-0539">Nucleus</keyword>
<organism evidence="5 6">
    <name type="scientific">Patagioenas fasciata monilis</name>
    <dbReference type="NCBI Taxonomy" id="372326"/>
    <lineage>
        <taxon>Eukaryota</taxon>
        <taxon>Metazoa</taxon>
        <taxon>Chordata</taxon>
        <taxon>Craniata</taxon>
        <taxon>Vertebrata</taxon>
        <taxon>Euteleostomi</taxon>
        <taxon>Archelosauria</taxon>
        <taxon>Archosauria</taxon>
        <taxon>Dinosauria</taxon>
        <taxon>Saurischia</taxon>
        <taxon>Theropoda</taxon>
        <taxon>Coelurosauria</taxon>
        <taxon>Aves</taxon>
        <taxon>Neognathae</taxon>
        <taxon>Neoaves</taxon>
        <taxon>Columbimorphae</taxon>
        <taxon>Columbiformes</taxon>
        <taxon>Columbidae</taxon>
        <taxon>Patagioenas</taxon>
    </lineage>
</organism>
<evidence type="ECO:0000256" key="1">
    <source>
        <dbReference type="ARBA" id="ARBA00004123"/>
    </source>
</evidence>
<protein>
    <recommendedName>
        <fullName evidence="4">INO80 complex subunit F domain-containing protein</fullName>
    </recommendedName>
</protein>
<dbReference type="EMBL" id="LSYS01005491">
    <property type="protein sequence ID" value="OPJ77463.1"/>
    <property type="molecule type" value="Genomic_DNA"/>
</dbReference>
<comment type="subcellular location">
    <subcellularLocation>
        <location evidence="1">Nucleus</location>
    </subcellularLocation>
</comment>
<dbReference type="InterPro" id="IPR033555">
    <property type="entry name" value="TFPT"/>
</dbReference>
<sequence length="74" mass="8719">MQALGRRCREIEQVNERLLARLQQVQRITRRLQLERRFLMKVLDSYGDGYRAGQLSFLLQVRPVPTSTDQYGPV</sequence>
<dbReference type="Pfam" id="PF24245">
    <property type="entry name" value="INO80F"/>
    <property type="match status" value="1"/>
</dbReference>
<dbReference type="GO" id="GO:0031011">
    <property type="term" value="C:Ino80 complex"/>
    <property type="evidence" value="ECO:0007669"/>
    <property type="project" value="TreeGrafter"/>
</dbReference>
<dbReference type="InterPro" id="IPR056513">
    <property type="entry name" value="INO80F"/>
</dbReference>
<gene>
    <name evidence="5" type="ORF">AV530_009474</name>
</gene>
<dbReference type="STRING" id="372326.A0A1V4JZC6"/>
<dbReference type="GO" id="GO:0043065">
    <property type="term" value="P:positive regulation of apoptotic process"/>
    <property type="evidence" value="ECO:0007669"/>
    <property type="project" value="TreeGrafter"/>
</dbReference>
<feature type="coiled-coil region" evidence="3">
    <location>
        <begin position="1"/>
        <end position="35"/>
    </location>
</feature>
<name>A0A1V4JZC6_PATFA</name>
<keyword evidence="3" id="KW-0175">Coiled coil</keyword>
<evidence type="ECO:0000256" key="3">
    <source>
        <dbReference type="SAM" id="Coils"/>
    </source>
</evidence>
<reference evidence="5 6" key="1">
    <citation type="submission" date="2016-02" db="EMBL/GenBank/DDBJ databases">
        <title>Band-tailed pigeon sequencing and assembly.</title>
        <authorList>
            <person name="Soares A.E."/>
            <person name="Novak B.J."/>
            <person name="Rice E.S."/>
            <person name="O'Connell B."/>
            <person name="Chang D."/>
            <person name="Weber S."/>
            <person name="Shapiro B."/>
        </authorList>
    </citation>
    <scope>NUCLEOTIDE SEQUENCE [LARGE SCALE GENOMIC DNA]</scope>
    <source>
        <strain evidence="5">BTP2013</strain>
        <tissue evidence="5">Blood</tissue>
    </source>
</reference>
<evidence type="ECO:0000313" key="5">
    <source>
        <dbReference type="EMBL" id="OPJ77463.1"/>
    </source>
</evidence>
<dbReference type="PANTHER" id="PTHR35084:SF1">
    <property type="entry name" value="TCF3 FUSION PARTNER"/>
    <property type="match status" value="1"/>
</dbReference>
<dbReference type="PANTHER" id="PTHR35084">
    <property type="entry name" value="TCF3 FUSION PARTNER"/>
    <property type="match status" value="1"/>
</dbReference>
<keyword evidence="6" id="KW-1185">Reference proteome</keyword>
<proteinExistence type="predicted"/>
<comment type="caution">
    <text evidence="5">The sequence shown here is derived from an EMBL/GenBank/DDBJ whole genome shotgun (WGS) entry which is preliminary data.</text>
</comment>
<dbReference type="AlphaFoldDB" id="A0A1V4JZC6"/>
<evidence type="ECO:0000256" key="2">
    <source>
        <dbReference type="ARBA" id="ARBA00023242"/>
    </source>
</evidence>
<feature type="domain" description="INO80 complex subunit F" evidence="4">
    <location>
        <begin position="2"/>
        <end position="43"/>
    </location>
</feature>
<dbReference type="OrthoDB" id="10070927at2759"/>